<accession>A0A2S5CNR5</accession>
<protein>
    <submittedName>
        <fullName evidence="3">Glycosyltransferase family 9 protein</fullName>
    </submittedName>
</protein>
<evidence type="ECO:0000256" key="2">
    <source>
        <dbReference type="ARBA" id="ARBA00022679"/>
    </source>
</evidence>
<dbReference type="GO" id="GO:0005829">
    <property type="term" value="C:cytosol"/>
    <property type="evidence" value="ECO:0007669"/>
    <property type="project" value="TreeGrafter"/>
</dbReference>
<dbReference type="Proteomes" id="UP000237423">
    <property type="component" value="Unassembled WGS sequence"/>
</dbReference>
<comment type="caution">
    <text evidence="3">The sequence shown here is derived from an EMBL/GenBank/DDBJ whole genome shotgun (WGS) entry which is preliminary data.</text>
</comment>
<reference evidence="3 4" key="1">
    <citation type="submission" date="2017-11" db="EMBL/GenBank/DDBJ databases">
        <title>Draft Genome Sequence of Methylobacter psychrotolerans Sph1T, an Obligate Methanotroph from Low-Temperature Environments.</title>
        <authorList>
            <person name="Oshkin I.Y."/>
            <person name="Miroshnikov K."/>
            <person name="Belova S.E."/>
            <person name="Korzhenkov A."/>
            <person name="Toshchakov S.V."/>
            <person name="Dedysh S.N."/>
        </authorList>
    </citation>
    <scope>NUCLEOTIDE SEQUENCE [LARGE SCALE GENOMIC DNA]</scope>
    <source>
        <strain evidence="3 4">Sph1</strain>
    </source>
</reference>
<dbReference type="Pfam" id="PF01075">
    <property type="entry name" value="Glyco_transf_9"/>
    <property type="match status" value="1"/>
</dbReference>
<dbReference type="RefSeq" id="WP_103974075.1">
    <property type="nucleotide sequence ID" value="NZ_PGFZ01000003.1"/>
</dbReference>
<dbReference type="GO" id="GO:0009244">
    <property type="term" value="P:lipopolysaccharide core region biosynthetic process"/>
    <property type="evidence" value="ECO:0007669"/>
    <property type="project" value="TreeGrafter"/>
</dbReference>
<organism evidence="3 4">
    <name type="scientific">Methylovulum psychrotolerans</name>
    <dbReference type="NCBI Taxonomy" id="1704499"/>
    <lineage>
        <taxon>Bacteria</taxon>
        <taxon>Pseudomonadati</taxon>
        <taxon>Pseudomonadota</taxon>
        <taxon>Gammaproteobacteria</taxon>
        <taxon>Methylococcales</taxon>
        <taxon>Methylococcaceae</taxon>
        <taxon>Methylovulum</taxon>
    </lineage>
</organism>
<proteinExistence type="predicted"/>
<dbReference type="SUPFAM" id="SSF53756">
    <property type="entry name" value="UDP-Glycosyltransferase/glycogen phosphorylase"/>
    <property type="match status" value="1"/>
</dbReference>
<dbReference type="GO" id="GO:0008713">
    <property type="term" value="F:ADP-heptose-lipopolysaccharide heptosyltransferase activity"/>
    <property type="evidence" value="ECO:0007669"/>
    <property type="project" value="TreeGrafter"/>
</dbReference>
<dbReference type="EMBL" id="PGFZ01000003">
    <property type="protein sequence ID" value="POZ52428.1"/>
    <property type="molecule type" value="Genomic_DNA"/>
</dbReference>
<dbReference type="Gene3D" id="3.40.50.2000">
    <property type="entry name" value="Glycogen Phosphorylase B"/>
    <property type="match status" value="2"/>
</dbReference>
<gene>
    <name evidence="3" type="ORF">AADEFJLK_01910</name>
</gene>
<evidence type="ECO:0000313" key="4">
    <source>
        <dbReference type="Proteomes" id="UP000237423"/>
    </source>
</evidence>
<evidence type="ECO:0000313" key="3">
    <source>
        <dbReference type="EMBL" id="POZ52428.1"/>
    </source>
</evidence>
<dbReference type="InterPro" id="IPR051199">
    <property type="entry name" value="LPS_LOS_Heptosyltrfase"/>
</dbReference>
<dbReference type="AlphaFoldDB" id="A0A2S5CNR5"/>
<dbReference type="PANTHER" id="PTHR30160:SF1">
    <property type="entry name" value="LIPOPOLYSACCHARIDE 1,2-N-ACETYLGLUCOSAMINETRANSFERASE-RELATED"/>
    <property type="match status" value="1"/>
</dbReference>
<evidence type="ECO:0000256" key="1">
    <source>
        <dbReference type="ARBA" id="ARBA00022676"/>
    </source>
</evidence>
<sequence>MKPGISFQRILIAKTSHLGDLVISLPMAAAIKRHYPEATVIFLTCPNTATVARRCLDVDEVYSLPEAAADLPPLLKSLNIDVFIQANTSKKRGLAAKAAAIPIRIGSLYRYYNWFLCTHTVAISRCFRHLNKRLLDLQYLRPLHIIADDLNAVPDYYRFAPKTDHALTGRFGLNVNKHRIILHPASITSQAHRWPLASYAQLIDSLDPERYQWLITGTAAERAYLTPLLNSPGRQADVVDTVGQLTLDELMTLMMACDGLVAGSTGPLHLAAALGLHTLGLFQSKPSIYQRWAPVGRAAAILHSTTPCCGDKNQQACPCIVAISPASVKERVSAWFADDSSTPPCSDSLSQP</sequence>
<dbReference type="CDD" id="cd03789">
    <property type="entry name" value="GT9_LPS_heptosyltransferase"/>
    <property type="match status" value="1"/>
</dbReference>
<keyword evidence="1" id="KW-0328">Glycosyltransferase</keyword>
<name>A0A2S5CNR5_9GAMM</name>
<dbReference type="InterPro" id="IPR002201">
    <property type="entry name" value="Glyco_trans_9"/>
</dbReference>
<dbReference type="PANTHER" id="PTHR30160">
    <property type="entry name" value="TETRAACYLDISACCHARIDE 4'-KINASE-RELATED"/>
    <property type="match status" value="1"/>
</dbReference>
<keyword evidence="2 3" id="KW-0808">Transferase</keyword>